<dbReference type="InterPro" id="IPR011044">
    <property type="entry name" value="Quino_amine_DH_bsu"/>
</dbReference>
<dbReference type="Gene3D" id="1.10.510.10">
    <property type="entry name" value="Transferase(Phosphotransferase) domain 1"/>
    <property type="match status" value="1"/>
</dbReference>
<dbReference type="SMART" id="SM00320">
    <property type="entry name" value="WD40"/>
    <property type="match status" value="6"/>
</dbReference>
<keyword evidence="2" id="KW-0723">Serine/threonine-protein kinase</keyword>
<protein>
    <recommendedName>
        <fullName evidence="1">non-specific serine/threonine protein kinase</fullName>
        <ecNumber evidence="1">2.7.11.1</ecNumber>
    </recommendedName>
</protein>
<evidence type="ECO:0000256" key="2">
    <source>
        <dbReference type="ARBA" id="ARBA00022527"/>
    </source>
</evidence>
<dbReference type="PANTHER" id="PTHR43289">
    <property type="entry name" value="MITOGEN-ACTIVATED PROTEIN KINASE KINASE KINASE 20-RELATED"/>
    <property type="match status" value="1"/>
</dbReference>
<evidence type="ECO:0000256" key="7">
    <source>
        <dbReference type="PROSITE-ProRule" id="PRU10141"/>
    </source>
</evidence>
<evidence type="ECO:0000256" key="1">
    <source>
        <dbReference type="ARBA" id="ARBA00012513"/>
    </source>
</evidence>
<keyword evidence="8" id="KW-0472">Membrane</keyword>
<dbReference type="Pfam" id="PF13360">
    <property type="entry name" value="PQQ_2"/>
    <property type="match status" value="1"/>
</dbReference>
<feature type="transmembrane region" description="Helical" evidence="8">
    <location>
        <begin position="367"/>
        <end position="390"/>
    </location>
</feature>
<dbReference type="EMBL" id="AP019860">
    <property type="protein sequence ID" value="BBM86371.1"/>
    <property type="molecule type" value="Genomic_DNA"/>
</dbReference>
<dbReference type="EC" id="2.7.11.1" evidence="1"/>
<organism evidence="10 11">
    <name type="scientific">Uabimicrobium amorphum</name>
    <dbReference type="NCBI Taxonomy" id="2596890"/>
    <lineage>
        <taxon>Bacteria</taxon>
        <taxon>Pseudomonadati</taxon>
        <taxon>Planctomycetota</taxon>
        <taxon>Candidatus Uabimicrobiia</taxon>
        <taxon>Candidatus Uabimicrobiales</taxon>
        <taxon>Candidatus Uabimicrobiaceae</taxon>
        <taxon>Candidatus Uabimicrobium</taxon>
    </lineage>
</organism>
<dbReference type="Gene3D" id="2.130.10.10">
    <property type="entry name" value="YVTN repeat-like/Quinoprotein amine dehydrogenase"/>
    <property type="match status" value="5"/>
</dbReference>
<dbReference type="GO" id="GO:0005524">
    <property type="term" value="F:ATP binding"/>
    <property type="evidence" value="ECO:0007669"/>
    <property type="project" value="UniProtKB-UniRule"/>
</dbReference>
<evidence type="ECO:0000256" key="5">
    <source>
        <dbReference type="ARBA" id="ARBA00022777"/>
    </source>
</evidence>
<feature type="binding site" evidence="7">
    <location>
        <position position="114"/>
    </location>
    <ligand>
        <name>ATP</name>
        <dbReference type="ChEBI" id="CHEBI:30616"/>
    </ligand>
</feature>
<dbReference type="InterPro" id="IPR015943">
    <property type="entry name" value="WD40/YVTN_repeat-like_dom_sf"/>
</dbReference>
<proteinExistence type="predicted"/>
<keyword evidence="5 10" id="KW-0418">Kinase</keyword>
<dbReference type="PROSITE" id="PS00107">
    <property type="entry name" value="PROTEIN_KINASE_ATP"/>
    <property type="match status" value="1"/>
</dbReference>
<dbReference type="RefSeq" id="WP_151970431.1">
    <property type="nucleotide sequence ID" value="NZ_AP019860.1"/>
</dbReference>
<dbReference type="Pfam" id="PF00400">
    <property type="entry name" value="WD40"/>
    <property type="match status" value="2"/>
</dbReference>
<evidence type="ECO:0000259" key="9">
    <source>
        <dbReference type="PROSITE" id="PS50011"/>
    </source>
</evidence>
<dbReference type="PROSITE" id="PS50011">
    <property type="entry name" value="PROTEIN_KINASE_DOM"/>
    <property type="match status" value="1"/>
</dbReference>
<dbReference type="PROSITE" id="PS00108">
    <property type="entry name" value="PROTEIN_KINASE_ST"/>
    <property type="match status" value="1"/>
</dbReference>
<keyword evidence="3" id="KW-0808">Transferase</keyword>
<evidence type="ECO:0000256" key="6">
    <source>
        <dbReference type="ARBA" id="ARBA00022840"/>
    </source>
</evidence>
<dbReference type="InterPro" id="IPR000719">
    <property type="entry name" value="Prot_kinase_dom"/>
</dbReference>
<evidence type="ECO:0000313" key="10">
    <source>
        <dbReference type="EMBL" id="BBM86371.1"/>
    </source>
</evidence>
<dbReference type="SUPFAM" id="SSF50969">
    <property type="entry name" value="YVTN repeat-like/Quinoprotein amine dehydrogenase"/>
    <property type="match status" value="1"/>
</dbReference>
<dbReference type="InterPro" id="IPR008271">
    <property type="entry name" value="Ser/Thr_kinase_AS"/>
</dbReference>
<dbReference type="SUPFAM" id="SSF69322">
    <property type="entry name" value="Tricorn protease domain 2"/>
    <property type="match status" value="1"/>
</dbReference>
<dbReference type="InterPro" id="IPR001680">
    <property type="entry name" value="WD40_rpt"/>
</dbReference>
<name>A0A5S9F5J2_UABAM</name>
<dbReference type="InterPro" id="IPR011009">
    <property type="entry name" value="Kinase-like_dom_sf"/>
</dbReference>
<dbReference type="OrthoDB" id="500858at2"/>
<evidence type="ECO:0000256" key="4">
    <source>
        <dbReference type="ARBA" id="ARBA00022741"/>
    </source>
</evidence>
<dbReference type="Gene3D" id="3.30.200.20">
    <property type="entry name" value="Phosphorylase Kinase, domain 1"/>
    <property type="match status" value="1"/>
</dbReference>
<dbReference type="PANTHER" id="PTHR43289:SF6">
    <property type="entry name" value="SERINE_THREONINE-PROTEIN KINASE NEKL-3"/>
    <property type="match status" value="1"/>
</dbReference>
<dbReference type="InterPro" id="IPR011047">
    <property type="entry name" value="Quinoprotein_ADH-like_sf"/>
</dbReference>
<keyword evidence="8" id="KW-1133">Transmembrane helix</keyword>
<keyword evidence="4 7" id="KW-0547">Nucleotide-binding</keyword>
<accession>A0A5S9F5J2</accession>
<dbReference type="InterPro" id="IPR002372">
    <property type="entry name" value="PQQ_rpt_dom"/>
</dbReference>
<feature type="domain" description="Protein kinase" evidence="9">
    <location>
        <begin position="85"/>
        <end position="342"/>
    </location>
</feature>
<evidence type="ECO:0000313" key="11">
    <source>
        <dbReference type="Proteomes" id="UP000326354"/>
    </source>
</evidence>
<sequence>MHSKNHDLEMAQRAVSFGFIKPEHLQKALQIQQQYPQATLMQIFQKYNLLNSQQIQEIMDMTNNVSVEEVIPEKVMPQNKMFLHYEIQEKLGQGGMGVVYKVFDTKLRRVVALKLMLNADFSPEEAQRFMREASVTAQLNHPHIVKILEVGDQPNCFFTMEYIEGKTFKDLLGEEVREFKKYARIMEKVALALHSVHKKNFIHRDIKPANIMMDSQGQPKLMDFGLVKVNQENSLTKTGNVVGTVLYMSPEQANGEKIDRRSDIYSLGASLYASLVGRPPFQGETYINIVMQILSVEPIRPRVLNPDVPGELEAICLKCLEKNPDRRYDDAKALAKDLQNFLENRPVSAKSPSVWNITYKFILRHRFAVLTGIAVYLLVFAGAIFSAFQWKSAEREKAQKTELARERAVALAKISMSQAAESYHHKKWRECGALVGTALEYIKNIEGEDVSCLREKGKGYIRACLQDIGVLSQKYNYGRGLRYDMIHFSPDNQYVVTFSSRGENGLTLYHIDGEKILDLTGHIRHVNLVKFSTDSKYLATVDENSIIVWDIPQRVEKWRVEKKGISSIDFDQSSTFLVTQSAKSITLWNIKNQSKAEEWMVEGNGAAFLSKNEIAFAVGNQVFVRDVAAQKAYQKFSVGEKIRELAVDPTSGNIAALTGDQLVLWHKSKPLSKINTKGQKIRISPIGIVVVDKKQVVLYSLRGTKMWEYKFYNDVSHIDFAFSHWAVAICDGSRHIYLWDIANKRWLCSPGRPNTRSQEVYLKNLSHNVPTLDIQGKTVRRISQYLPEDIAQISPDEKTLAIKNSWRVTMWDIESGEEKYQLSYYDGISDYLLSPNSRWLIVATPFKIFVHDAQSGKLIKQIYKRPNRESRARGGYNAIYKINMSADNKILAVAKAREVVLRDITNDYDIVSLKNGKNLLYCSQVQFSRDGKKIAVSGSSQDKNVLVWDTVTHKILYKVPVSGQVLSLRYSTDGKVMAVGQFDAVSFFDVSTGKQLHKKLLNQTEKSLSYSPGNAIFHGNNQLLCTEEGRIRVVDFTLQKSGFYFSGFTVFDRSNKFLVGSTKSNRFYLDTTKSSIALFDIASLGKPVIVEGRFLSYLYGKNAFLPGNKKFVTHKGNKVFVWNTSGKKLLTYVEKNTAPVNQVIVHDKVVFISSGIKCSIVDIISGRQIASLEKETHTRPSEFAFAIDNSSAIVARDNDLYFWNYRKKQVELLSQAHTSYIRDITFSTDGKHFLSTSEGEVALWRFQDKKLLHKMAEHPQSRSVSAFFIPQGFASLSESLALFNDAKDSKTTNRFLVQKPMVSGDGRYLVHKKGKALIVNGLKDKRTYKLDNIKPIERRFFLADSNYLLCETADQAVIWDVKKQAPLRTIYKPEKGAEVTQLDSADQAILTNYPSEDKISISQVIPPTIRKATHPLPLWTRNFMPPQKQKYTKDSMFDYRLDIPGWLIEYNLNTHPKLFTQYLFGKQVSPFQQVENFDLPSRLWRLE</sequence>
<dbReference type="GO" id="GO:0004674">
    <property type="term" value="F:protein serine/threonine kinase activity"/>
    <property type="evidence" value="ECO:0007669"/>
    <property type="project" value="UniProtKB-KW"/>
</dbReference>
<gene>
    <name evidence="10" type="ORF">UABAM_04757</name>
</gene>
<dbReference type="Proteomes" id="UP000326354">
    <property type="component" value="Chromosome"/>
</dbReference>
<dbReference type="CDD" id="cd14014">
    <property type="entry name" value="STKc_PknB_like"/>
    <property type="match status" value="1"/>
</dbReference>
<evidence type="ECO:0000256" key="3">
    <source>
        <dbReference type="ARBA" id="ARBA00022679"/>
    </source>
</evidence>
<evidence type="ECO:0000256" key="8">
    <source>
        <dbReference type="SAM" id="Phobius"/>
    </source>
</evidence>
<keyword evidence="11" id="KW-1185">Reference proteome</keyword>
<keyword evidence="6 7" id="KW-0067">ATP-binding</keyword>
<keyword evidence="8" id="KW-0812">Transmembrane</keyword>
<dbReference type="FunFam" id="1.10.510.10:FF:000021">
    <property type="entry name" value="Serine/threonine protein kinase"/>
    <property type="match status" value="1"/>
</dbReference>
<dbReference type="InterPro" id="IPR017441">
    <property type="entry name" value="Protein_kinase_ATP_BS"/>
</dbReference>
<dbReference type="KEGG" id="uam:UABAM_04757"/>
<dbReference type="SMART" id="SM00220">
    <property type="entry name" value="S_TKc"/>
    <property type="match status" value="1"/>
</dbReference>
<dbReference type="Pfam" id="PF00069">
    <property type="entry name" value="Pkinase"/>
    <property type="match status" value="1"/>
</dbReference>
<reference evidence="10 11" key="1">
    <citation type="submission" date="2019-08" db="EMBL/GenBank/DDBJ databases">
        <title>Complete genome sequence of Candidatus Uab amorphum.</title>
        <authorList>
            <person name="Shiratori T."/>
            <person name="Suzuki S."/>
            <person name="Kakizawa Y."/>
            <person name="Ishida K."/>
        </authorList>
    </citation>
    <scope>NUCLEOTIDE SEQUENCE [LARGE SCALE GENOMIC DNA]</scope>
    <source>
        <strain evidence="10 11">SRT547</strain>
    </source>
</reference>
<dbReference type="SUPFAM" id="SSF50998">
    <property type="entry name" value="Quinoprotein alcohol dehydrogenase-like"/>
    <property type="match status" value="1"/>
</dbReference>
<dbReference type="SUPFAM" id="SSF56112">
    <property type="entry name" value="Protein kinase-like (PK-like)"/>
    <property type="match status" value="1"/>
</dbReference>